<reference evidence="3" key="1">
    <citation type="submission" date="2021-06" db="EMBL/GenBank/DDBJ databases">
        <authorList>
            <person name="Kallberg Y."/>
            <person name="Tangrot J."/>
            <person name="Rosling A."/>
        </authorList>
    </citation>
    <scope>NUCLEOTIDE SEQUENCE</scope>
    <source>
        <strain evidence="3">MT106</strain>
    </source>
</reference>
<dbReference type="InterPro" id="IPR007243">
    <property type="entry name" value="Atg6/Beclin"/>
</dbReference>
<evidence type="ECO:0000313" key="4">
    <source>
        <dbReference type="Proteomes" id="UP000789831"/>
    </source>
</evidence>
<proteinExistence type="predicted"/>
<dbReference type="GO" id="GO:0000423">
    <property type="term" value="P:mitophagy"/>
    <property type="evidence" value="ECO:0007669"/>
    <property type="project" value="TreeGrafter"/>
</dbReference>
<dbReference type="GO" id="GO:0030674">
    <property type="term" value="F:protein-macromolecule adaptor activity"/>
    <property type="evidence" value="ECO:0007669"/>
    <property type="project" value="TreeGrafter"/>
</dbReference>
<feature type="coiled-coil region" evidence="1">
    <location>
        <begin position="1"/>
        <end position="28"/>
    </location>
</feature>
<dbReference type="OrthoDB" id="10373016at2759"/>
<evidence type="ECO:0000313" key="3">
    <source>
        <dbReference type="EMBL" id="CAG8592329.1"/>
    </source>
</evidence>
<comment type="caution">
    <text evidence="3">The sequence shown here is derived from an EMBL/GenBank/DDBJ whole genome shotgun (WGS) entry which is preliminary data.</text>
</comment>
<dbReference type="PANTHER" id="PTHR12768">
    <property type="entry name" value="BECLIN 1"/>
    <property type="match status" value="1"/>
</dbReference>
<dbReference type="Proteomes" id="UP000789831">
    <property type="component" value="Unassembled WGS sequence"/>
</dbReference>
<evidence type="ECO:0000256" key="2">
    <source>
        <dbReference type="SAM" id="MobiDB-lite"/>
    </source>
</evidence>
<dbReference type="EMBL" id="CAJVPL010001912">
    <property type="protein sequence ID" value="CAG8592329.1"/>
    <property type="molecule type" value="Genomic_DNA"/>
</dbReference>
<dbReference type="GO" id="GO:0006995">
    <property type="term" value="P:cellular response to nitrogen starvation"/>
    <property type="evidence" value="ECO:0007669"/>
    <property type="project" value="TreeGrafter"/>
</dbReference>
<keyword evidence="1" id="KW-0175">Coiled coil</keyword>
<dbReference type="GO" id="GO:0034271">
    <property type="term" value="C:phosphatidylinositol 3-kinase complex, class III, type I"/>
    <property type="evidence" value="ECO:0007669"/>
    <property type="project" value="TreeGrafter"/>
</dbReference>
<dbReference type="GO" id="GO:0045324">
    <property type="term" value="P:late endosome to vacuole transport"/>
    <property type="evidence" value="ECO:0007669"/>
    <property type="project" value="TreeGrafter"/>
</dbReference>
<gene>
    <name evidence="3" type="ORF">AGERDE_LOCUS8671</name>
</gene>
<dbReference type="GO" id="GO:0000407">
    <property type="term" value="C:phagophore assembly site"/>
    <property type="evidence" value="ECO:0007669"/>
    <property type="project" value="TreeGrafter"/>
</dbReference>
<name>A0A9N9C9I0_9GLOM</name>
<dbReference type="GO" id="GO:0043548">
    <property type="term" value="F:phosphatidylinositol 3-kinase binding"/>
    <property type="evidence" value="ECO:0007669"/>
    <property type="project" value="TreeGrafter"/>
</dbReference>
<evidence type="ECO:0000256" key="1">
    <source>
        <dbReference type="SAM" id="Coils"/>
    </source>
</evidence>
<dbReference type="AlphaFoldDB" id="A0A9N9C9I0"/>
<accession>A0A9N9C9I0</accession>
<keyword evidence="4" id="KW-1185">Reference proteome</keyword>
<protein>
    <submittedName>
        <fullName evidence="3">3563_t:CDS:1</fullName>
    </submittedName>
</protein>
<dbReference type="GO" id="GO:0000045">
    <property type="term" value="P:autophagosome assembly"/>
    <property type="evidence" value="ECO:0007669"/>
    <property type="project" value="TreeGrafter"/>
</dbReference>
<feature type="region of interest" description="Disordered" evidence="2">
    <location>
        <begin position="542"/>
        <end position="563"/>
    </location>
</feature>
<dbReference type="GO" id="GO:0034272">
    <property type="term" value="C:phosphatidylinositol 3-kinase complex, class III, type II"/>
    <property type="evidence" value="ECO:0007669"/>
    <property type="project" value="TreeGrafter"/>
</dbReference>
<dbReference type="PANTHER" id="PTHR12768:SF4">
    <property type="entry name" value="BECLIN-1"/>
    <property type="match status" value="1"/>
</dbReference>
<sequence>METNNQLLIGLNQQIKELQEENRRLHTRRFPSSSQKNTLNFDSSEQEKKNKIVQDIAILQNYLHVFAFVKGRNVIVNERAANNLLPKYFTSVTTSGGKVSKTHLGAALQRHLIELVFRVLTNKSDIQQEQPQQPYILVDNKENNEILSNESKLELKILSAADKLLDLMSNLRPSKNTNNEFMLALSNKIRYDLFSSINLYSIENSERLYKEIQQLVLKEMNKYRTSLALLEKIKQDSENLAMKMVSLFYQFKILDIKEVKFFGSGTTLDRKTMDAGYFDDDEEYEYQIDICSFPLITMIGPDGEEQIVSKAKVLLRPKNSLAYETLKDVVLPLAVSAEQPSPADNSLFSPIDGYDVVQSMTSGCWRSGSSNCEPEKAQLRKERDELKKTCEMLLNGLESEKKSQEKQRDQFSKQQSELTQTCEKLQSELKTLNSQYINLSEERNVLEEQNKDGLITLTKLQTENEHLKNELINETREQQRRDDQRDEQLMELETKLVEIKRQSAAQIELYKDQIEAQNEQLTSNVEQKETLINEIRQLKQAAELHRSEEPSSSPVDDEFVLVD</sequence>
<organism evidence="3 4">
    <name type="scientific">Ambispora gerdemannii</name>
    <dbReference type="NCBI Taxonomy" id="144530"/>
    <lineage>
        <taxon>Eukaryota</taxon>
        <taxon>Fungi</taxon>
        <taxon>Fungi incertae sedis</taxon>
        <taxon>Mucoromycota</taxon>
        <taxon>Glomeromycotina</taxon>
        <taxon>Glomeromycetes</taxon>
        <taxon>Archaeosporales</taxon>
        <taxon>Ambisporaceae</taxon>
        <taxon>Ambispora</taxon>
    </lineage>
</organism>